<organism evidence="2 3">
    <name type="scientific">Streptomyces canus</name>
    <dbReference type="NCBI Taxonomy" id="58343"/>
    <lineage>
        <taxon>Bacteria</taxon>
        <taxon>Bacillati</taxon>
        <taxon>Actinomycetota</taxon>
        <taxon>Actinomycetes</taxon>
        <taxon>Kitasatosporales</taxon>
        <taxon>Streptomycetaceae</taxon>
        <taxon>Streptomyces</taxon>
        <taxon>Streptomyces aurantiacus group</taxon>
    </lineage>
</organism>
<proteinExistence type="predicted"/>
<reference evidence="2 3" key="1">
    <citation type="submission" date="2015-10" db="EMBL/GenBank/DDBJ databases">
        <title>Draft genome sequence of Streptomyces canus DSM 40017, type strain for the species Streptomyces canus.</title>
        <authorList>
            <person name="Ruckert C."/>
            <person name="Winkler A."/>
            <person name="Kalinowski J."/>
            <person name="Kampfer P."/>
            <person name="Glaeser S."/>
        </authorList>
    </citation>
    <scope>NUCLEOTIDE SEQUENCE [LARGE SCALE GENOMIC DNA]</scope>
    <source>
        <strain evidence="2 3">DSM 40017</strain>
    </source>
</reference>
<evidence type="ECO:0000313" key="3">
    <source>
        <dbReference type="Proteomes" id="UP000053669"/>
    </source>
</evidence>
<keyword evidence="1" id="KW-0472">Membrane</keyword>
<evidence type="ECO:0000313" key="2">
    <source>
        <dbReference type="EMBL" id="KUN65058.1"/>
    </source>
</evidence>
<accession>A0A101S0G0</accession>
<comment type="caution">
    <text evidence="2">The sequence shown here is derived from an EMBL/GenBank/DDBJ whole genome shotgun (WGS) entry which is preliminary data.</text>
</comment>
<sequence length="73" mass="7614">MGAGLLCAGIVFATDYKKTATRFYAKAMSTQRNKPPRIYGGPPAGVLHLKAIALVQILAGSGAVAVGIHFLSR</sequence>
<dbReference type="Proteomes" id="UP000053669">
    <property type="component" value="Unassembled WGS sequence"/>
</dbReference>
<name>A0A101S0G0_9ACTN</name>
<dbReference type="AlphaFoldDB" id="A0A101S0G0"/>
<keyword evidence="1" id="KW-0812">Transmembrane</keyword>
<feature type="transmembrane region" description="Helical" evidence="1">
    <location>
        <begin position="51"/>
        <end position="71"/>
    </location>
</feature>
<gene>
    <name evidence="2" type="ORF">AQJ46_28545</name>
</gene>
<dbReference type="EMBL" id="LMWU01000028">
    <property type="protein sequence ID" value="KUN65058.1"/>
    <property type="molecule type" value="Genomic_DNA"/>
</dbReference>
<keyword evidence="1" id="KW-1133">Transmembrane helix</keyword>
<evidence type="ECO:0000256" key="1">
    <source>
        <dbReference type="SAM" id="Phobius"/>
    </source>
</evidence>
<protein>
    <submittedName>
        <fullName evidence="2">Uncharacterized protein</fullName>
    </submittedName>
</protein>